<dbReference type="InterPro" id="IPR045341">
    <property type="entry name" value="DUF6532"/>
</dbReference>
<dbReference type="AlphaFoldDB" id="A0A0C3CEW0"/>
<dbReference type="InParanoid" id="A0A0C3CEW0"/>
<dbReference type="EMBL" id="KN832977">
    <property type="protein sequence ID" value="KIM88272.1"/>
    <property type="molecule type" value="Genomic_DNA"/>
</dbReference>
<feature type="domain" description="DUF6532" evidence="1">
    <location>
        <begin position="21"/>
        <end position="208"/>
    </location>
</feature>
<organism evidence="2 3">
    <name type="scientific">Piloderma croceum (strain F 1598)</name>
    <dbReference type="NCBI Taxonomy" id="765440"/>
    <lineage>
        <taxon>Eukaryota</taxon>
        <taxon>Fungi</taxon>
        <taxon>Dikarya</taxon>
        <taxon>Basidiomycota</taxon>
        <taxon>Agaricomycotina</taxon>
        <taxon>Agaricomycetes</taxon>
        <taxon>Agaricomycetidae</taxon>
        <taxon>Atheliales</taxon>
        <taxon>Atheliaceae</taxon>
        <taxon>Piloderma</taxon>
    </lineage>
</organism>
<evidence type="ECO:0000259" key="1">
    <source>
        <dbReference type="Pfam" id="PF20149"/>
    </source>
</evidence>
<dbReference type="Pfam" id="PF20149">
    <property type="entry name" value="DUF6532"/>
    <property type="match status" value="1"/>
</dbReference>
<gene>
    <name evidence="2" type="ORF">PILCRDRAFT_62582</name>
</gene>
<dbReference type="Proteomes" id="UP000054166">
    <property type="component" value="Unassembled WGS sequence"/>
</dbReference>
<evidence type="ECO:0000313" key="3">
    <source>
        <dbReference type="Proteomes" id="UP000054166"/>
    </source>
</evidence>
<proteinExistence type="predicted"/>
<reference evidence="2 3" key="1">
    <citation type="submission" date="2014-04" db="EMBL/GenBank/DDBJ databases">
        <authorList>
            <consortium name="DOE Joint Genome Institute"/>
            <person name="Kuo A."/>
            <person name="Tarkka M."/>
            <person name="Buscot F."/>
            <person name="Kohler A."/>
            <person name="Nagy L.G."/>
            <person name="Floudas D."/>
            <person name="Copeland A."/>
            <person name="Barry K.W."/>
            <person name="Cichocki N."/>
            <person name="Veneault-Fourrey C."/>
            <person name="LaButti K."/>
            <person name="Lindquist E.A."/>
            <person name="Lipzen A."/>
            <person name="Lundell T."/>
            <person name="Morin E."/>
            <person name="Murat C."/>
            <person name="Sun H."/>
            <person name="Tunlid A."/>
            <person name="Henrissat B."/>
            <person name="Grigoriev I.V."/>
            <person name="Hibbett D.S."/>
            <person name="Martin F."/>
            <person name="Nordberg H.P."/>
            <person name="Cantor M.N."/>
            <person name="Hua S.X."/>
        </authorList>
    </citation>
    <scope>NUCLEOTIDE SEQUENCE [LARGE SCALE GENOMIC DNA]</scope>
    <source>
        <strain evidence="2 3">F 1598</strain>
    </source>
</reference>
<dbReference type="STRING" id="765440.A0A0C3CEW0"/>
<reference evidence="3" key="2">
    <citation type="submission" date="2015-01" db="EMBL/GenBank/DDBJ databases">
        <title>Evolutionary Origins and Diversification of the Mycorrhizal Mutualists.</title>
        <authorList>
            <consortium name="DOE Joint Genome Institute"/>
            <consortium name="Mycorrhizal Genomics Consortium"/>
            <person name="Kohler A."/>
            <person name="Kuo A."/>
            <person name="Nagy L.G."/>
            <person name="Floudas D."/>
            <person name="Copeland A."/>
            <person name="Barry K.W."/>
            <person name="Cichocki N."/>
            <person name="Veneault-Fourrey C."/>
            <person name="LaButti K."/>
            <person name="Lindquist E.A."/>
            <person name="Lipzen A."/>
            <person name="Lundell T."/>
            <person name="Morin E."/>
            <person name="Murat C."/>
            <person name="Riley R."/>
            <person name="Ohm R."/>
            <person name="Sun H."/>
            <person name="Tunlid A."/>
            <person name="Henrissat B."/>
            <person name="Grigoriev I.V."/>
            <person name="Hibbett D.S."/>
            <person name="Martin F."/>
        </authorList>
    </citation>
    <scope>NUCLEOTIDE SEQUENCE [LARGE SCALE GENOMIC DNA]</scope>
    <source>
        <strain evidence="3">F 1598</strain>
    </source>
</reference>
<accession>A0A0C3CEW0</accession>
<evidence type="ECO:0000313" key="2">
    <source>
        <dbReference type="EMBL" id="KIM88272.1"/>
    </source>
</evidence>
<feature type="non-terminal residue" evidence="2">
    <location>
        <position position="1"/>
    </location>
</feature>
<protein>
    <recommendedName>
        <fullName evidence="1">DUF6532 domain-containing protein</fullName>
    </recommendedName>
</protein>
<sequence length="230" mass="26569">SQGRPKAKDYDDVTQEVLAVAIAVYRCLICTDTPFPDHAKELEFAKIRWKIGCKKLDIRLEMTPELVKMITSRGSHVRGELKTKVRPIIEHYGFESGQHKRTIKRNRELAEELKEGYNFVYSTDRKGLFRNKNIQKVVNAMWFANKQDDGVSYPEYFKPMPDITVALVLTAMECGIDEWGTGIKTDIAFTAVDYRTVFDAHLKCLRNFQEATKKHELLDKICTKLYNVGR</sequence>
<keyword evidence="3" id="KW-1185">Reference proteome</keyword>
<dbReference type="OrthoDB" id="3257342at2759"/>
<name>A0A0C3CEW0_PILCF</name>
<dbReference type="HOGENOM" id="CLU_038181_0_1_1"/>